<dbReference type="EMBL" id="CACVBM020001185">
    <property type="protein sequence ID" value="CAA7037977.1"/>
    <property type="molecule type" value="Genomic_DNA"/>
</dbReference>
<dbReference type="FunFam" id="3.40.50.2000:FF:000138">
    <property type="entry name" value="Glycosyltransferase"/>
    <property type="match status" value="1"/>
</dbReference>
<comment type="similarity">
    <text evidence="1">Belongs to the UDP-glycosyltransferase family.</text>
</comment>
<reference evidence="4" key="1">
    <citation type="submission" date="2020-01" db="EMBL/GenBank/DDBJ databases">
        <authorList>
            <person name="Mishra B."/>
        </authorList>
    </citation>
    <scope>NUCLEOTIDE SEQUENCE [LARGE SCALE GENOMIC DNA]</scope>
</reference>
<keyword evidence="5" id="KW-1185">Reference proteome</keyword>
<dbReference type="FunFam" id="3.40.50.2000:FF:000152">
    <property type="entry name" value="Glycosyltransferase"/>
    <property type="match status" value="1"/>
</dbReference>
<keyword evidence="3" id="KW-0808">Transferase</keyword>
<dbReference type="CDD" id="cd03784">
    <property type="entry name" value="GT1_Gtf-like"/>
    <property type="match status" value="1"/>
</dbReference>
<organism evidence="4 5">
    <name type="scientific">Microthlaspi erraticum</name>
    <dbReference type="NCBI Taxonomy" id="1685480"/>
    <lineage>
        <taxon>Eukaryota</taxon>
        <taxon>Viridiplantae</taxon>
        <taxon>Streptophyta</taxon>
        <taxon>Embryophyta</taxon>
        <taxon>Tracheophyta</taxon>
        <taxon>Spermatophyta</taxon>
        <taxon>Magnoliopsida</taxon>
        <taxon>eudicotyledons</taxon>
        <taxon>Gunneridae</taxon>
        <taxon>Pentapetalae</taxon>
        <taxon>rosids</taxon>
        <taxon>malvids</taxon>
        <taxon>Brassicales</taxon>
        <taxon>Brassicaceae</taxon>
        <taxon>Coluteocarpeae</taxon>
        <taxon>Microthlaspi</taxon>
    </lineage>
</organism>
<evidence type="ECO:0008006" key="6">
    <source>
        <dbReference type="Google" id="ProtNLM"/>
    </source>
</evidence>
<dbReference type="PANTHER" id="PTHR11926">
    <property type="entry name" value="GLUCOSYL/GLUCURONOSYL TRANSFERASES"/>
    <property type="match status" value="1"/>
</dbReference>
<keyword evidence="2" id="KW-0328">Glycosyltransferase</keyword>
<dbReference type="OrthoDB" id="5835829at2759"/>
<dbReference type="PANTHER" id="PTHR11926:SF1395">
    <property type="entry name" value="GLYCOSYLTRANSFERASE"/>
    <property type="match status" value="1"/>
</dbReference>
<dbReference type="SUPFAM" id="SSF53756">
    <property type="entry name" value="UDP-Glycosyltransferase/glycogen phosphorylase"/>
    <property type="match status" value="1"/>
</dbReference>
<gene>
    <name evidence="4" type="ORF">MERR_LOCUS25212</name>
</gene>
<dbReference type="Gene3D" id="3.40.50.2000">
    <property type="entry name" value="Glycogen Phosphorylase B"/>
    <property type="match status" value="2"/>
</dbReference>
<dbReference type="GO" id="GO:0080043">
    <property type="term" value="F:quercetin 3-O-glucosyltransferase activity"/>
    <property type="evidence" value="ECO:0007669"/>
    <property type="project" value="TreeGrafter"/>
</dbReference>
<evidence type="ECO:0000256" key="3">
    <source>
        <dbReference type="ARBA" id="ARBA00022679"/>
    </source>
</evidence>
<evidence type="ECO:0000256" key="2">
    <source>
        <dbReference type="ARBA" id="ARBA00022676"/>
    </source>
</evidence>
<dbReference type="AlphaFoldDB" id="A0A6D2JAL2"/>
<comment type="caution">
    <text evidence="4">The sequence shown here is derived from an EMBL/GenBank/DDBJ whole genome shotgun (WGS) entry which is preliminary data.</text>
</comment>
<protein>
    <recommendedName>
        <fullName evidence="6">Glycosyltransferase</fullName>
    </recommendedName>
</protein>
<dbReference type="Proteomes" id="UP000467841">
    <property type="component" value="Unassembled WGS sequence"/>
</dbReference>
<proteinExistence type="inferred from homology"/>
<dbReference type="InterPro" id="IPR002213">
    <property type="entry name" value="UDP_glucos_trans"/>
</dbReference>
<evidence type="ECO:0000256" key="1">
    <source>
        <dbReference type="ARBA" id="ARBA00009995"/>
    </source>
</evidence>
<evidence type="ECO:0000313" key="4">
    <source>
        <dbReference type="EMBL" id="CAA7037977.1"/>
    </source>
</evidence>
<accession>A0A6D2JAL2</accession>
<dbReference type="Pfam" id="PF00201">
    <property type="entry name" value="UDPGT"/>
    <property type="match status" value="1"/>
</dbReference>
<sequence>MEPTESQPTGLRHVVAMSWPGRGHINPTMILCKRLVRRYPNLIVTFVVTEEWLGFIGSDPKPDRIHFATLPNLIPSELVRANDFIGFVDAVHTKLEEPFERLLDHLGSPPPTAIIADTYVVWAANVGARRDIPVVSLWTMSATILSLFLHSDLLISHGHALFEPSESKEEEIVDYIPGLSPTKLRDLPPLFEPYLGQAFEKCKLCFDGISKAKCLLFTTAYELEPKAIDFFTSNLGIPVYATGPLIPFEGLSTGGKEPDYIKWLDKQPERSVLYISQGSFLSVSEAQMEEIVAGVKQSGVRFLWVGRGGESKLKEALEGSSGVVVSWCDQLRVLCHGGVGGFWTHCGFNSTLEGVYSGVPMLVFPLFWDQILNAKVIVEDWRVGMRIERRKKTEVVIGREEIEGVVKRFMDRESEEGKEMRRRACEVSEISRGAVEESGSSNANIDAFMSVISDSS</sequence>
<evidence type="ECO:0000313" key="5">
    <source>
        <dbReference type="Proteomes" id="UP000467841"/>
    </source>
</evidence>
<name>A0A6D2JAL2_9BRAS</name>
<dbReference type="GO" id="GO:0080044">
    <property type="term" value="F:quercetin 7-O-glucosyltransferase activity"/>
    <property type="evidence" value="ECO:0007669"/>
    <property type="project" value="TreeGrafter"/>
</dbReference>